<evidence type="ECO:0000313" key="6">
    <source>
        <dbReference type="Proteomes" id="UP000008820"/>
    </source>
</evidence>
<evidence type="ECO:0000313" key="5">
    <source>
        <dbReference type="EnsemblMetazoa" id="AAEL009224-PC"/>
    </source>
</evidence>
<dbReference type="PROSITE" id="PS50102">
    <property type="entry name" value="RRM"/>
    <property type="match status" value="1"/>
</dbReference>
<organism evidence="5 6">
    <name type="scientific">Aedes aegypti</name>
    <name type="common">Yellowfever mosquito</name>
    <name type="synonym">Culex aegypti</name>
    <dbReference type="NCBI Taxonomy" id="7159"/>
    <lineage>
        <taxon>Eukaryota</taxon>
        <taxon>Metazoa</taxon>
        <taxon>Ecdysozoa</taxon>
        <taxon>Arthropoda</taxon>
        <taxon>Hexapoda</taxon>
        <taxon>Insecta</taxon>
        <taxon>Pterygota</taxon>
        <taxon>Neoptera</taxon>
        <taxon>Endopterygota</taxon>
        <taxon>Diptera</taxon>
        <taxon>Nematocera</taxon>
        <taxon>Culicoidea</taxon>
        <taxon>Culicidae</taxon>
        <taxon>Culicinae</taxon>
        <taxon>Aedini</taxon>
        <taxon>Aedes</taxon>
        <taxon>Stegomyia</taxon>
    </lineage>
</organism>
<dbReference type="PANTHER" id="PTHR48034">
    <property type="entry name" value="TRANSFORMER-2 SEX-DETERMINING PROTEIN-RELATED"/>
    <property type="match status" value="1"/>
</dbReference>
<dbReference type="EnsemblMetazoa" id="AAEL009224-RC">
    <property type="protein sequence ID" value="AAEL009224-PC"/>
    <property type="gene ID" value="AAEL009224"/>
</dbReference>
<keyword evidence="1 2" id="KW-0694">RNA-binding</keyword>
<dbReference type="Pfam" id="PF00076">
    <property type="entry name" value="RRM_1"/>
    <property type="match status" value="1"/>
</dbReference>
<feature type="region of interest" description="Disordered" evidence="3">
    <location>
        <begin position="239"/>
        <end position="282"/>
    </location>
</feature>
<feature type="compositionally biased region" description="Gly residues" evidence="3">
    <location>
        <begin position="37"/>
        <end position="55"/>
    </location>
</feature>
<dbReference type="InterPro" id="IPR000504">
    <property type="entry name" value="RRM_dom"/>
</dbReference>
<dbReference type="OrthoDB" id="439808at2759"/>
<dbReference type="InterPro" id="IPR012677">
    <property type="entry name" value="Nucleotide-bd_a/b_plait_sf"/>
</dbReference>
<dbReference type="InterPro" id="IPR035979">
    <property type="entry name" value="RBD_domain_sf"/>
</dbReference>
<sequence length="282" mass="30899">MSYSRGQYYEQSSRSRSRDRKYRREYREDGYRYSSSYGGGSEYAGRSSGGGGGSYGRRSSRQPHAIESQPHHHGGSEYDESKAVLAVFNLSIYTTESELYDVFTKFGPLKKATVVIDAKTGRSRGFGFVYFDSTEDAKVAHAQANGIEIGDRRIRVDYSATEKPHDPTPGVYYGKVSYPKGGGGGSGGGGGGGSGGYGAPPLGPPAPVGGNMAAPGGYYHCRACEIEARERERWEREARRYGNGRDYYYQDKYAAPEAPRSRDRSAMSRSRSDYYRGGAGVR</sequence>
<keyword evidence="6" id="KW-1185">Reference proteome</keyword>
<dbReference type="EnsemblMetazoa" id="AAEL009224-RA">
    <property type="protein sequence ID" value="AAEL009224-PA"/>
    <property type="gene ID" value="AAEL009224"/>
</dbReference>
<gene>
    <name evidence="5" type="primary">5571690</name>
</gene>
<feature type="region of interest" description="Disordered" evidence="3">
    <location>
        <begin position="1"/>
        <end position="78"/>
    </location>
</feature>
<dbReference type="VEuPathDB" id="VectorBase:AAEL009224"/>
<proteinExistence type="predicted"/>
<accession>A0A1S4FLW1</accession>
<evidence type="ECO:0000256" key="3">
    <source>
        <dbReference type="SAM" id="MobiDB-lite"/>
    </source>
</evidence>
<dbReference type="InterPro" id="IPR050441">
    <property type="entry name" value="RBM"/>
</dbReference>
<reference evidence="5 6" key="1">
    <citation type="submission" date="2017-06" db="EMBL/GenBank/DDBJ databases">
        <title>Aedes aegypti genome working group (AGWG) sequencing and assembly.</title>
        <authorList>
            <consortium name="Aedes aegypti Genome Working Group (AGWG)"/>
            <person name="Matthews B.J."/>
        </authorList>
    </citation>
    <scope>NUCLEOTIDE SEQUENCE [LARGE SCALE GENOMIC DNA]</scope>
    <source>
        <strain evidence="5 6">LVP_AGWG</strain>
    </source>
</reference>
<evidence type="ECO:0000256" key="2">
    <source>
        <dbReference type="PROSITE-ProRule" id="PRU00176"/>
    </source>
</evidence>
<dbReference type="EnsemblMetazoa" id="AAEL009224-RD">
    <property type="protein sequence ID" value="AAEL009224-PD"/>
    <property type="gene ID" value="AAEL009224"/>
</dbReference>
<protein>
    <recommendedName>
        <fullName evidence="4">RRM domain-containing protein</fullName>
    </recommendedName>
</protein>
<dbReference type="SMART" id="SM00360">
    <property type="entry name" value="RRM"/>
    <property type="match status" value="1"/>
</dbReference>
<dbReference type="Proteomes" id="UP000008820">
    <property type="component" value="Chromosome 2"/>
</dbReference>
<dbReference type="Gene3D" id="3.30.70.330">
    <property type="match status" value="1"/>
</dbReference>
<feature type="compositionally biased region" description="Basic and acidic residues" evidence="3">
    <location>
        <begin position="259"/>
        <end position="274"/>
    </location>
</feature>
<evidence type="ECO:0000256" key="1">
    <source>
        <dbReference type="ARBA" id="ARBA00022884"/>
    </source>
</evidence>
<dbReference type="AlphaFoldDB" id="A0A1S4FLW1"/>
<dbReference type="GO" id="GO:0003723">
    <property type="term" value="F:RNA binding"/>
    <property type="evidence" value="ECO:0007669"/>
    <property type="project" value="UniProtKB-UniRule"/>
</dbReference>
<reference evidence="5" key="2">
    <citation type="submission" date="2025-05" db="UniProtKB">
        <authorList>
            <consortium name="EnsemblMetazoa"/>
        </authorList>
    </citation>
    <scope>IDENTIFICATION</scope>
    <source>
        <strain evidence="5">LVP_AGWG</strain>
    </source>
</reference>
<dbReference type="SUPFAM" id="SSF54928">
    <property type="entry name" value="RNA-binding domain, RBD"/>
    <property type="match status" value="1"/>
</dbReference>
<name>A0A1S4FLW1_AEDAE</name>
<feature type="domain" description="RRM" evidence="4">
    <location>
        <begin position="83"/>
        <end position="161"/>
    </location>
</feature>
<dbReference type="CDD" id="cd12363">
    <property type="entry name" value="RRM_TRA2"/>
    <property type="match status" value="1"/>
</dbReference>
<feature type="compositionally biased region" description="Low complexity" evidence="3">
    <location>
        <begin position="1"/>
        <end position="14"/>
    </location>
</feature>
<evidence type="ECO:0000259" key="4">
    <source>
        <dbReference type="PROSITE" id="PS50102"/>
    </source>
</evidence>
<feature type="compositionally biased region" description="Basic residues" evidence="3">
    <location>
        <begin position="15"/>
        <end position="24"/>
    </location>
</feature>